<accession>A0A2S9WYG1</accession>
<keyword evidence="1" id="KW-1133">Transmembrane helix</keyword>
<dbReference type="AlphaFoldDB" id="A0A2S9WYG1"/>
<evidence type="ECO:0000313" key="3">
    <source>
        <dbReference type="Proteomes" id="UP000239469"/>
    </source>
</evidence>
<name>A0A2S9WYG1_9NEIS</name>
<comment type="caution">
    <text evidence="2">The sequence shown here is derived from an EMBL/GenBank/DDBJ whole genome shotgun (WGS) entry which is preliminary data.</text>
</comment>
<protein>
    <submittedName>
        <fullName evidence="2">Uncharacterized protein</fullName>
    </submittedName>
</protein>
<sequence>MDVSILYKLKRNKNAIILIFIFYCIFGSIGWFKYYNEPHIKDIQYDNLSPHMTVSYVRAIVWYHSRGKLQELRSILLTDDLSNEKQVKTRITNMLKHRTTAYIRDFNSMSTPVTGLGDWYESNFEFEAFLNEVFNLVFDKKLSVDEKLRDISDVMEKYQNETNLKLISKLKVKEN</sequence>
<dbReference type="Proteomes" id="UP000239469">
    <property type="component" value="Unassembled WGS sequence"/>
</dbReference>
<evidence type="ECO:0000256" key="1">
    <source>
        <dbReference type="SAM" id="Phobius"/>
    </source>
</evidence>
<gene>
    <name evidence="2" type="ORF">BUE93_22185</name>
</gene>
<organism evidence="2 3">
    <name type="scientific">Chromobacterium amazonense</name>
    <dbReference type="NCBI Taxonomy" id="1382803"/>
    <lineage>
        <taxon>Bacteria</taxon>
        <taxon>Pseudomonadati</taxon>
        <taxon>Pseudomonadota</taxon>
        <taxon>Betaproteobacteria</taxon>
        <taxon>Neisseriales</taxon>
        <taxon>Chromobacteriaceae</taxon>
        <taxon>Chromobacterium</taxon>
    </lineage>
</organism>
<evidence type="ECO:0000313" key="2">
    <source>
        <dbReference type="EMBL" id="PRP68512.1"/>
    </source>
</evidence>
<dbReference type="RefSeq" id="WP_106078316.1">
    <property type="nucleotide sequence ID" value="NZ_MTBD01000124.1"/>
</dbReference>
<feature type="transmembrane region" description="Helical" evidence="1">
    <location>
        <begin position="15"/>
        <end position="34"/>
    </location>
</feature>
<dbReference type="EMBL" id="MTBD01000124">
    <property type="protein sequence ID" value="PRP68512.1"/>
    <property type="molecule type" value="Genomic_DNA"/>
</dbReference>
<reference evidence="2 3" key="1">
    <citation type="submission" date="2017-01" db="EMBL/GenBank/DDBJ databases">
        <title>New insights into the genetic diversity of Chromobacterium isolated from tropical freshwater lake.</title>
        <authorList>
            <person name="Santos A.B."/>
            <person name="Nascimento A.M."/>
            <person name="Da Silva P.C."/>
        </authorList>
    </citation>
    <scope>NUCLEOTIDE SEQUENCE [LARGE SCALE GENOMIC DNA]</scope>
    <source>
        <strain evidence="2 3">56AF</strain>
    </source>
</reference>
<keyword evidence="1" id="KW-0472">Membrane</keyword>
<keyword evidence="1" id="KW-0812">Transmembrane</keyword>
<proteinExistence type="predicted"/>